<gene>
    <name evidence="4" type="ORF">A2V68_00270</name>
</gene>
<feature type="transmembrane region" description="Helical" evidence="2">
    <location>
        <begin position="39"/>
        <end position="59"/>
    </location>
</feature>
<keyword evidence="2" id="KW-0812">Transmembrane</keyword>
<dbReference type="EMBL" id="META01000003">
    <property type="protein sequence ID" value="OGB74201.1"/>
    <property type="molecule type" value="Genomic_DNA"/>
</dbReference>
<dbReference type="Pfam" id="PF05157">
    <property type="entry name" value="MshEN"/>
    <property type="match status" value="1"/>
</dbReference>
<evidence type="ECO:0000313" key="4">
    <source>
        <dbReference type="EMBL" id="OGB74201.1"/>
    </source>
</evidence>
<feature type="domain" description="Type II secretion system protein GspE N-terminal" evidence="3">
    <location>
        <begin position="254"/>
        <end position="338"/>
    </location>
</feature>
<reference evidence="4 5" key="1">
    <citation type="journal article" date="2016" name="Nat. Commun.">
        <title>Thousands of microbial genomes shed light on interconnected biogeochemical processes in an aquifer system.</title>
        <authorList>
            <person name="Anantharaman K."/>
            <person name="Brown C.T."/>
            <person name="Hug L.A."/>
            <person name="Sharon I."/>
            <person name="Castelle C.J."/>
            <person name="Probst A.J."/>
            <person name="Thomas B.C."/>
            <person name="Singh A."/>
            <person name="Wilkins M.J."/>
            <person name="Karaoz U."/>
            <person name="Brodie E.L."/>
            <person name="Williams K.H."/>
            <person name="Hubbard S.S."/>
            <person name="Banfield J.F."/>
        </authorList>
    </citation>
    <scope>NUCLEOTIDE SEQUENCE [LARGE SCALE GENOMIC DNA]</scope>
</reference>
<proteinExistence type="predicted"/>
<feature type="region of interest" description="Disordered" evidence="1">
    <location>
        <begin position="1"/>
        <end position="20"/>
    </location>
</feature>
<keyword evidence="2" id="KW-1133">Transmembrane helix</keyword>
<dbReference type="PANTHER" id="PTHR37938">
    <property type="entry name" value="BLL0215 PROTEIN"/>
    <property type="match status" value="1"/>
</dbReference>
<name>A0A1F4NRZ4_UNCK3</name>
<comment type="caution">
    <text evidence="4">The sequence shown here is derived from an EMBL/GenBank/DDBJ whole genome shotgun (WGS) entry which is preliminary data.</text>
</comment>
<sequence length="349" mass="38674">MAQFDYDQIPNPSPGSAAAPASRGILENHLVFRRHPVNLLAPGFIALFMVVLVIIFAIFLSASGLVPLPDYLPYVFLFSGVLIILAITYFFMQWAFWYLDIWVVTEEKLIDSQLVALFSRRRSEIALRQVQDMRYHISGTLATLFRFGDIIIQSAAKEGLFRLIAISQPREAVNRIAALVAQASKLRLPQEEPRPSRPTTLLGEHLVRAGVISTSELANALSEQSLSGQRLGDMLIAKGLISKSDLVTALSGQYRIPEIDLSRYEIDSSVTKYISYEGAKKHNIIPVSRTNNGILVAISDPSGTKMGEIRDECEVPVDFVVADEDYIREAIHGHYLAESDESNLLAPSG</sequence>
<keyword evidence="2" id="KW-0472">Membrane</keyword>
<accession>A0A1F4NRZ4</accession>
<evidence type="ECO:0000256" key="2">
    <source>
        <dbReference type="SAM" id="Phobius"/>
    </source>
</evidence>
<dbReference type="InterPro" id="IPR007831">
    <property type="entry name" value="T2SS_GspE_N"/>
</dbReference>
<dbReference type="Gene3D" id="3.30.300.160">
    <property type="entry name" value="Type II secretion system, protein E, N-terminal domain"/>
    <property type="match status" value="1"/>
</dbReference>
<organism evidence="4 5">
    <name type="scientific">candidate division Kazan bacterium RBG_13_50_9</name>
    <dbReference type="NCBI Taxonomy" id="1798535"/>
    <lineage>
        <taxon>Bacteria</taxon>
        <taxon>Bacteria division Kazan-3B-28</taxon>
    </lineage>
</organism>
<dbReference type="AlphaFoldDB" id="A0A1F4NRZ4"/>
<evidence type="ECO:0000256" key="1">
    <source>
        <dbReference type="SAM" id="MobiDB-lite"/>
    </source>
</evidence>
<feature type="transmembrane region" description="Helical" evidence="2">
    <location>
        <begin position="71"/>
        <end position="92"/>
    </location>
</feature>
<protein>
    <recommendedName>
        <fullName evidence="3">Type II secretion system protein GspE N-terminal domain-containing protein</fullName>
    </recommendedName>
</protein>
<dbReference type="PANTHER" id="PTHR37938:SF1">
    <property type="entry name" value="BLL0215 PROTEIN"/>
    <property type="match status" value="1"/>
</dbReference>
<evidence type="ECO:0000259" key="3">
    <source>
        <dbReference type="Pfam" id="PF05157"/>
    </source>
</evidence>
<dbReference type="SUPFAM" id="SSF160246">
    <property type="entry name" value="EspE N-terminal domain-like"/>
    <property type="match status" value="1"/>
</dbReference>
<dbReference type="InterPro" id="IPR037257">
    <property type="entry name" value="T2SS_E_N_sf"/>
</dbReference>
<dbReference type="Proteomes" id="UP000176651">
    <property type="component" value="Unassembled WGS sequence"/>
</dbReference>
<dbReference type="STRING" id="1798535.A2V68_00270"/>
<evidence type="ECO:0000313" key="5">
    <source>
        <dbReference type="Proteomes" id="UP000176651"/>
    </source>
</evidence>